<protein>
    <submittedName>
        <fullName evidence="1">Uncharacterized protein</fullName>
    </submittedName>
</protein>
<organism evidence="1 2">
    <name type="scientific">Larimichthys crocea</name>
    <name type="common">Large yellow croaker</name>
    <name type="synonym">Pseudosciaena crocea</name>
    <dbReference type="NCBI Taxonomy" id="215358"/>
    <lineage>
        <taxon>Eukaryota</taxon>
        <taxon>Metazoa</taxon>
        <taxon>Chordata</taxon>
        <taxon>Craniata</taxon>
        <taxon>Vertebrata</taxon>
        <taxon>Euteleostomi</taxon>
        <taxon>Actinopterygii</taxon>
        <taxon>Neopterygii</taxon>
        <taxon>Teleostei</taxon>
        <taxon>Neoteleostei</taxon>
        <taxon>Acanthomorphata</taxon>
        <taxon>Eupercaria</taxon>
        <taxon>Sciaenidae</taxon>
        <taxon>Larimichthys</taxon>
    </lineage>
</organism>
<reference evidence="1" key="1">
    <citation type="submission" date="2018-11" db="EMBL/GenBank/DDBJ databases">
        <title>The sequence and de novo assembly of Larimichthys crocea genome using PacBio and Hi-C technologies.</title>
        <authorList>
            <person name="Xu P."/>
            <person name="Chen B."/>
            <person name="Zhou Z."/>
            <person name="Ke Q."/>
            <person name="Wu Y."/>
            <person name="Bai H."/>
            <person name="Pu F."/>
        </authorList>
    </citation>
    <scope>NUCLEOTIDE SEQUENCE</scope>
    <source>
        <tissue evidence="1">Muscle</tissue>
    </source>
</reference>
<evidence type="ECO:0000313" key="1">
    <source>
        <dbReference type="EMBL" id="TMS22109.1"/>
    </source>
</evidence>
<sequence>MSPLRGFPWLLIFLYVAAMCAGVGGAKVDNVSSEICRHPCEDLMGLLTEIQGLRIVTSNLLEDLERV</sequence>
<evidence type="ECO:0000313" key="2">
    <source>
        <dbReference type="Proteomes" id="UP000793456"/>
    </source>
</evidence>
<keyword evidence="2" id="KW-1185">Reference proteome</keyword>
<gene>
    <name evidence="1" type="ORF">E3U43_012374</name>
</gene>
<proteinExistence type="predicted"/>
<feature type="non-terminal residue" evidence="1">
    <location>
        <position position="67"/>
    </location>
</feature>
<comment type="caution">
    <text evidence="1">The sequence shown here is derived from an EMBL/GenBank/DDBJ whole genome shotgun (WGS) entry which is preliminary data.</text>
</comment>
<accession>A0ACD3RRK5</accession>
<feature type="non-terminal residue" evidence="1">
    <location>
        <position position="1"/>
    </location>
</feature>
<dbReference type="EMBL" id="CM011675">
    <property type="protein sequence ID" value="TMS22109.1"/>
    <property type="molecule type" value="Genomic_DNA"/>
</dbReference>
<dbReference type="Proteomes" id="UP000793456">
    <property type="component" value="Chromosome II"/>
</dbReference>
<name>A0ACD3RRK5_LARCR</name>